<dbReference type="AlphaFoldDB" id="A0A3S4GKH9"/>
<name>A0A3S4GKH9_9RHOB</name>
<evidence type="ECO:0000313" key="1">
    <source>
        <dbReference type="EMBL" id="VDS06837.1"/>
    </source>
</evidence>
<gene>
    <name evidence="1" type="ORF">PARHAE_00008</name>
</gene>
<protein>
    <submittedName>
        <fullName evidence="1">Uncharacterized protein</fullName>
    </submittedName>
</protein>
<dbReference type="RefSeq" id="WP_126152570.1">
    <property type="nucleotide sequence ID" value="NZ_UZWE01000004.1"/>
</dbReference>
<organism evidence="1 2">
    <name type="scientific">Paracoccus haematequi</name>
    <dbReference type="NCBI Taxonomy" id="2491866"/>
    <lineage>
        <taxon>Bacteria</taxon>
        <taxon>Pseudomonadati</taxon>
        <taxon>Pseudomonadota</taxon>
        <taxon>Alphaproteobacteria</taxon>
        <taxon>Rhodobacterales</taxon>
        <taxon>Paracoccaceae</taxon>
        <taxon>Paracoccus</taxon>
    </lineage>
</organism>
<proteinExistence type="predicted"/>
<evidence type="ECO:0000313" key="2">
    <source>
        <dbReference type="Proteomes" id="UP000270743"/>
    </source>
</evidence>
<sequence>MTMHKSPKLNDHKPRLNGRIVPALDTGADDYLGVLYIRNDFRIAVSPGGRAYLAQFRNSEGRWNGPAYYDKSPLLPIVKSDGDAADAVAALPDMPAQHFLAESISALRRFVRSVAFSNVVQA</sequence>
<reference evidence="1 2" key="1">
    <citation type="submission" date="2018-12" db="EMBL/GenBank/DDBJ databases">
        <authorList>
            <person name="Criscuolo A."/>
        </authorList>
    </citation>
    <scope>NUCLEOTIDE SEQUENCE [LARGE SCALE GENOMIC DNA]</scope>
    <source>
        <strain evidence="1">ACIP1116241</strain>
    </source>
</reference>
<dbReference type="EMBL" id="UZWE01000004">
    <property type="protein sequence ID" value="VDS06837.1"/>
    <property type="molecule type" value="Genomic_DNA"/>
</dbReference>
<keyword evidence="2" id="KW-1185">Reference proteome</keyword>
<dbReference type="Proteomes" id="UP000270743">
    <property type="component" value="Unassembled WGS sequence"/>
</dbReference>
<accession>A0A3S4GKH9</accession>